<evidence type="ECO:0000313" key="3">
    <source>
        <dbReference type="Proteomes" id="UP001219355"/>
    </source>
</evidence>
<feature type="repeat" description="ANK" evidence="1">
    <location>
        <begin position="485"/>
        <end position="517"/>
    </location>
</feature>
<protein>
    <recommendedName>
        <fullName evidence="4">Fungal N-terminal domain-containing protein</fullName>
    </recommendedName>
</protein>
<dbReference type="AlphaFoldDB" id="A0AAF0DLI2"/>
<dbReference type="InterPro" id="IPR036770">
    <property type="entry name" value="Ankyrin_rpt-contain_sf"/>
</dbReference>
<dbReference type="Pfam" id="PF12796">
    <property type="entry name" value="Ank_2"/>
    <property type="match status" value="2"/>
</dbReference>
<feature type="repeat" description="ANK" evidence="1">
    <location>
        <begin position="588"/>
        <end position="620"/>
    </location>
</feature>
<name>A0AAF0DLI2_9EURO</name>
<evidence type="ECO:0000256" key="1">
    <source>
        <dbReference type="PROSITE-ProRule" id="PRU00023"/>
    </source>
</evidence>
<dbReference type="PROSITE" id="PS50297">
    <property type="entry name" value="ANK_REP_REGION"/>
    <property type="match status" value="2"/>
</dbReference>
<dbReference type="PANTHER" id="PTHR46224:SF64">
    <property type="entry name" value="IQ MOTIF AND ANKYRIN REPEAT DOMAIN-CONTAINING PROTEIN 1"/>
    <property type="match status" value="1"/>
</dbReference>
<dbReference type="PROSITE" id="PS50088">
    <property type="entry name" value="ANK_REPEAT"/>
    <property type="match status" value="3"/>
</dbReference>
<dbReference type="PANTHER" id="PTHR46224">
    <property type="entry name" value="ANKYRIN REPEAT FAMILY PROTEIN"/>
    <property type="match status" value="1"/>
</dbReference>
<reference evidence="2" key="1">
    <citation type="submission" date="2023-03" db="EMBL/GenBank/DDBJ databases">
        <title>Emydomyces testavorans Genome Sequence.</title>
        <authorList>
            <person name="Hoyer L."/>
        </authorList>
    </citation>
    <scope>NUCLEOTIDE SEQUENCE</scope>
    <source>
        <strain evidence="2">16-2883</strain>
    </source>
</reference>
<dbReference type="Gene3D" id="1.25.40.20">
    <property type="entry name" value="Ankyrin repeat-containing domain"/>
    <property type="match status" value="1"/>
</dbReference>
<dbReference type="SUPFAM" id="SSF48403">
    <property type="entry name" value="Ankyrin repeat"/>
    <property type="match status" value="1"/>
</dbReference>
<organism evidence="2 3">
    <name type="scientific">Emydomyces testavorans</name>
    <dbReference type="NCBI Taxonomy" id="2070801"/>
    <lineage>
        <taxon>Eukaryota</taxon>
        <taxon>Fungi</taxon>
        <taxon>Dikarya</taxon>
        <taxon>Ascomycota</taxon>
        <taxon>Pezizomycotina</taxon>
        <taxon>Eurotiomycetes</taxon>
        <taxon>Eurotiomycetidae</taxon>
        <taxon>Onygenales</taxon>
        <taxon>Nannizziopsiaceae</taxon>
        <taxon>Emydomyces</taxon>
    </lineage>
</organism>
<gene>
    <name evidence="2" type="ORF">PRK78_005323</name>
</gene>
<keyword evidence="3" id="KW-1185">Reference proteome</keyword>
<accession>A0AAF0DLI2</accession>
<dbReference type="InterPro" id="IPR051616">
    <property type="entry name" value="Cul2-RING_E3_ligase_SR"/>
</dbReference>
<dbReference type="SMART" id="SM00248">
    <property type="entry name" value="ANK"/>
    <property type="match status" value="6"/>
</dbReference>
<dbReference type="Proteomes" id="UP001219355">
    <property type="component" value="Chromosome 3"/>
</dbReference>
<dbReference type="EMBL" id="CP120629">
    <property type="protein sequence ID" value="WEW59842.1"/>
    <property type="molecule type" value="Genomic_DNA"/>
</dbReference>
<sequence length="808" mass="89324">MDPLSITASIAGITGLVLQISSSLSKLRSLCKSLPGRLHAVNNEVTDLEVVLYQVAMLVKERASLPQSQLSAIPYLLKQATIKLGELKSVVDRLLDTCDKTKFVITGAYAWRKEQDNLKSLQEDIRAIKCNLNVLLGASNSHDMIQIRLDIQTISAVTLQSSKDQLAMKDKFMDSLTSVDERITRVEEMLQAQTHQLRVNQFQQVGALYNVHKRNRRRIASSTNYQLASSPRSEGLAVHVTPYVVTCRRSCPCSCHTQQKASSPDLLNRIFGQLFVGYAGLPFLSPKCDTEDCRGSQASQITMEYWFPFSFFSATILRMQLGHQPNMGSLFHLDTLRRVPDSAQCVNLAVKGDIDGLRHLFSSGLASPRDISTSRGYSLLRWALYAKQYETCEFLVYAGADPDYPPLAGSDNSPRIKACHFLLEGGLPEKGASALKTISKESYFEEFIEDSKFTQTHRIVLGLSLQTLEDEIMLHPEDLNLTDSMGRTPLAWAAARGDSRTVVTLLSHGADPNIMDVQLSGPVSNAAARGHTICVRLLLEAGADPDPPLPSGVRKGSPLTVATRNATDPMLLKSLLDFGADVDSRGTDGQTPLIHASQSDNSSFAILLLEYGADINATTDTGSTPLTTAITYNSHNVLRLILDRWFEYSSCPRLKGPNILQLIALYADIETINILAATEHFRLKYDKQYTLGDFKSRLLQRPDVTEKLTFAFDELLDIVNQMPDMREGTESILESGFYSCSSSPIVLETSKGFEGFTRRLFTCLSPSTSDTDSPVKQCWSDTGSNDNFEDAHEEFSQLCHNSDTKAAI</sequence>
<evidence type="ECO:0008006" key="4">
    <source>
        <dbReference type="Google" id="ProtNLM"/>
    </source>
</evidence>
<evidence type="ECO:0000313" key="2">
    <source>
        <dbReference type="EMBL" id="WEW59842.1"/>
    </source>
</evidence>
<proteinExistence type="predicted"/>
<feature type="repeat" description="ANK" evidence="1">
    <location>
        <begin position="554"/>
        <end position="587"/>
    </location>
</feature>
<dbReference type="InterPro" id="IPR002110">
    <property type="entry name" value="Ankyrin_rpt"/>
</dbReference>
<keyword evidence="1" id="KW-0040">ANK repeat</keyword>